<evidence type="ECO:0000256" key="2">
    <source>
        <dbReference type="ARBA" id="ARBA00022723"/>
    </source>
</evidence>
<evidence type="ECO:0000313" key="5">
    <source>
        <dbReference type="EMBL" id="KAG4421599.1"/>
    </source>
</evidence>
<accession>A0A8H7TL43</accession>
<evidence type="ECO:0000256" key="1">
    <source>
        <dbReference type="ARBA" id="ARBA00005568"/>
    </source>
</evidence>
<dbReference type="SUPFAM" id="SSF51621">
    <property type="entry name" value="Phosphoenolpyruvate/pyruvate domain"/>
    <property type="match status" value="1"/>
</dbReference>
<dbReference type="Proteomes" id="UP000664132">
    <property type="component" value="Unassembled WGS sequence"/>
</dbReference>
<protein>
    <recommendedName>
        <fullName evidence="4">HpcH/HpaI aldolase/citrate lyase domain-containing protein</fullName>
    </recommendedName>
</protein>
<comment type="similarity">
    <text evidence="1">Belongs to the HpcH/HpaI aldolase family.</text>
</comment>
<evidence type="ECO:0000259" key="4">
    <source>
        <dbReference type="Pfam" id="PF03328"/>
    </source>
</evidence>
<keyword evidence="2" id="KW-0479">Metal-binding</keyword>
<dbReference type="Pfam" id="PF03328">
    <property type="entry name" value="HpcH_HpaI"/>
    <property type="match status" value="1"/>
</dbReference>
<reference evidence="5" key="1">
    <citation type="submission" date="2021-02" db="EMBL/GenBank/DDBJ databases">
        <title>Genome sequence Cadophora malorum strain M34.</title>
        <authorList>
            <person name="Stefanovic E."/>
            <person name="Vu D."/>
            <person name="Scully C."/>
            <person name="Dijksterhuis J."/>
            <person name="Roader J."/>
            <person name="Houbraken J."/>
        </authorList>
    </citation>
    <scope>NUCLEOTIDE SEQUENCE</scope>
    <source>
        <strain evidence="5">M34</strain>
    </source>
</reference>
<dbReference type="GO" id="GO:0016832">
    <property type="term" value="F:aldehyde-lyase activity"/>
    <property type="evidence" value="ECO:0007669"/>
    <property type="project" value="TreeGrafter"/>
</dbReference>
<dbReference type="InterPro" id="IPR015813">
    <property type="entry name" value="Pyrv/PenolPyrv_kinase-like_dom"/>
</dbReference>
<dbReference type="PANTHER" id="PTHR30502:SF0">
    <property type="entry name" value="PHOSPHOENOLPYRUVATE CARBOXYLASE FAMILY PROTEIN"/>
    <property type="match status" value="1"/>
</dbReference>
<evidence type="ECO:0000313" key="6">
    <source>
        <dbReference type="Proteomes" id="UP000664132"/>
    </source>
</evidence>
<dbReference type="EMBL" id="JAFJYH010000062">
    <property type="protein sequence ID" value="KAG4421599.1"/>
    <property type="molecule type" value="Genomic_DNA"/>
</dbReference>
<organism evidence="5 6">
    <name type="scientific">Cadophora malorum</name>
    <dbReference type="NCBI Taxonomy" id="108018"/>
    <lineage>
        <taxon>Eukaryota</taxon>
        <taxon>Fungi</taxon>
        <taxon>Dikarya</taxon>
        <taxon>Ascomycota</taxon>
        <taxon>Pezizomycotina</taxon>
        <taxon>Leotiomycetes</taxon>
        <taxon>Helotiales</taxon>
        <taxon>Ploettnerulaceae</taxon>
        <taxon>Cadophora</taxon>
    </lineage>
</organism>
<evidence type="ECO:0000256" key="3">
    <source>
        <dbReference type="ARBA" id="ARBA00023239"/>
    </source>
</evidence>
<keyword evidence="3" id="KW-0456">Lyase</keyword>
<proteinExistence type="inferred from homology"/>
<dbReference type="InterPro" id="IPR005000">
    <property type="entry name" value="Aldolase/citrate-lyase_domain"/>
</dbReference>
<name>A0A8H7TL43_9HELO</name>
<dbReference type="GO" id="GO:0046872">
    <property type="term" value="F:metal ion binding"/>
    <property type="evidence" value="ECO:0007669"/>
    <property type="project" value="UniProtKB-KW"/>
</dbReference>
<dbReference type="GO" id="GO:0005737">
    <property type="term" value="C:cytoplasm"/>
    <property type="evidence" value="ECO:0007669"/>
    <property type="project" value="TreeGrafter"/>
</dbReference>
<dbReference type="PANTHER" id="PTHR30502">
    <property type="entry name" value="2-KETO-3-DEOXY-L-RHAMNONATE ALDOLASE"/>
    <property type="match status" value="1"/>
</dbReference>
<comment type="caution">
    <text evidence="5">The sequence shown here is derived from an EMBL/GenBank/DDBJ whole genome shotgun (WGS) entry which is preliminary data.</text>
</comment>
<sequence length="268" mass="28765">MTTSFIGALQKRTPLLGAFISLNTTYAAQIMARSGFDWLLIDMEHSPLSAHMANDLVHATITASQGSCVPVIRVPSHGVEWIKWALDSGVSAIIVPMVNNKAEVDLIVKRACYPPLGQRSSGPFRTPFADLEEKTTSFANYVSKKSKEVIVMAMIESVEGIENAEAIITTEGVGGIFVGPVDLRSSMGLPGSDGDETIYLDGLKKILSIAKRISIPVGILGSQDNMARQVEMGFDYFLLAGDAALLVQGAELVLGKANATLKQQVVRK</sequence>
<dbReference type="InterPro" id="IPR050251">
    <property type="entry name" value="HpcH-HpaI_aldolase"/>
</dbReference>
<dbReference type="OrthoDB" id="1621678at2759"/>
<gene>
    <name evidence="5" type="ORF">IFR04_005218</name>
</gene>
<dbReference type="AlphaFoldDB" id="A0A8H7TL43"/>
<dbReference type="InterPro" id="IPR040442">
    <property type="entry name" value="Pyrv_kinase-like_dom_sf"/>
</dbReference>
<keyword evidence="6" id="KW-1185">Reference proteome</keyword>
<feature type="domain" description="HpcH/HpaI aldolase/citrate lyase" evidence="4">
    <location>
        <begin position="17"/>
        <end position="229"/>
    </location>
</feature>
<dbReference type="Gene3D" id="3.20.20.60">
    <property type="entry name" value="Phosphoenolpyruvate-binding domains"/>
    <property type="match status" value="1"/>
</dbReference>